<reference evidence="2" key="1">
    <citation type="journal article" date="2019" name="Int. J. Syst. Evol. Microbiol.">
        <title>The Global Catalogue of Microorganisms (GCM) 10K type strain sequencing project: providing services to taxonomists for standard genome sequencing and annotation.</title>
        <authorList>
            <consortium name="The Broad Institute Genomics Platform"/>
            <consortium name="The Broad Institute Genome Sequencing Center for Infectious Disease"/>
            <person name="Wu L."/>
            <person name="Ma J."/>
        </authorList>
    </citation>
    <scope>NUCLEOTIDE SEQUENCE [LARGE SCALE GENOMIC DNA]</scope>
    <source>
        <strain evidence="2">CGMCC 4.7106</strain>
    </source>
</reference>
<dbReference type="Proteomes" id="UP001597375">
    <property type="component" value="Unassembled WGS sequence"/>
</dbReference>
<protein>
    <recommendedName>
        <fullName evidence="3">Lipocalin-like domain-containing protein</fullName>
    </recommendedName>
</protein>
<keyword evidence="2" id="KW-1185">Reference proteome</keyword>
<accession>A0ABW5DCT1</accession>
<dbReference type="PROSITE" id="PS51257">
    <property type="entry name" value="PROKAR_LIPOPROTEIN"/>
    <property type="match status" value="1"/>
</dbReference>
<dbReference type="EMBL" id="JBHUIT010000031">
    <property type="protein sequence ID" value="MFD2257481.1"/>
    <property type="molecule type" value="Genomic_DNA"/>
</dbReference>
<proteinExistence type="predicted"/>
<evidence type="ECO:0000313" key="2">
    <source>
        <dbReference type="Proteomes" id="UP001597375"/>
    </source>
</evidence>
<dbReference type="RefSeq" id="WP_386820780.1">
    <property type="nucleotide sequence ID" value="NZ_JBHUIT010000031.1"/>
</dbReference>
<gene>
    <name evidence="1" type="ORF">ACFSSA_12430</name>
</gene>
<sequence>MKILNFMAIVLLTGCVGNESRDSAGGEVIWTVGKYESSISHTPSISGYRKLKSEAVEFRKYRVHHPTGLWFVRLDGDAPPIEIKTAKHGSITLSGEWYPEEGGADAAAVYAFVKGSETLIILQGTSDLTYEETWVTIVDGKTTDLKRYAAKGDGMGPEMPGVEPKYRVYPES</sequence>
<evidence type="ECO:0000313" key="1">
    <source>
        <dbReference type="EMBL" id="MFD2257481.1"/>
    </source>
</evidence>
<evidence type="ECO:0008006" key="3">
    <source>
        <dbReference type="Google" id="ProtNLM"/>
    </source>
</evidence>
<name>A0ABW5DCT1_9BACT</name>
<comment type="caution">
    <text evidence="1">The sequence shown here is derived from an EMBL/GenBank/DDBJ whole genome shotgun (WGS) entry which is preliminary data.</text>
</comment>
<organism evidence="1 2">
    <name type="scientific">Luteolibacter algae</name>
    <dbReference type="NCBI Taxonomy" id="454151"/>
    <lineage>
        <taxon>Bacteria</taxon>
        <taxon>Pseudomonadati</taxon>
        <taxon>Verrucomicrobiota</taxon>
        <taxon>Verrucomicrobiia</taxon>
        <taxon>Verrucomicrobiales</taxon>
        <taxon>Verrucomicrobiaceae</taxon>
        <taxon>Luteolibacter</taxon>
    </lineage>
</organism>